<sequence>MRCVMRGVCKCDDSAQSARIPRRFAACSEILVLVRGPDIWLAAPLAPLGQVTDPGEQHRSRCFSIPCRLHSRRSACHSSRSRRSPE</sequence>
<reference evidence="1" key="1">
    <citation type="journal article" date="2023" name="Science">
        <title>Genome structures resolve the early diversification of teleost fishes.</title>
        <authorList>
            <person name="Parey E."/>
            <person name="Louis A."/>
            <person name="Montfort J."/>
            <person name="Bouchez O."/>
            <person name="Roques C."/>
            <person name="Iampietro C."/>
            <person name="Lluch J."/>
            <person name="Castinel A."/>
            <person name="Donnadieu C."/>
            <person name="Desvignes T."/>
            <person name="Floi Bucao C."/>
            <person name="Jouanno E."/>
            <person name="Wen M."/>
            <person name="Mejri S."/>
            <person name="Dirks R."/>
            <person name="Jansen H."/>
            <person name="Henkel C."/>
            <person name="Chen W.J."/>
            <person name="Zahm M."/>
            <person name="Cabau C."/>
            <person name="Klopp C."/>
            <person name="Thompson A.W."/>
            <person name="Robinson-Rechavi M."/>
            <person name="Braasch I."/>
            <person name="Lecointre G."/>
            <person name="Bobe J."/>
            <person name="Postlethwait J.H."/>
            <person name="Berthelot C."/>
            <person name="Roest Crollius H."/>
            <person name="Guiguen Y."/>
        </authorList>
    </citation>
    <scope>NUCLEOTIDE SEQUENCE</scope>
    <source>
        <strain evidence="1">NC1722</strain>
    </source>
</reference>
<comment type="caution">
    <text evidence="1">The sequence shown here is derived from an EMBL/GenBank/DDBJ whole genome shotgun (WGS) entry which is preliminary data.</text>
</comment>
<dbReference type="EMBL" id="JAINUG010000309">
    <property type="protein sequence ID" value="KAJ8378839.1"/>
    <property type="molecule type" value="Genomic_DNA"/>
</dbReference>
<organism evidence="1 2">
    <name type="scientific">Aldrovandia affinis</name>
    <dbReference type="NCBI Taxonomy" id="143900"/>
    <lineage>
        <taxon>Eukaryota</taxon>
        <taxon>Metazoa</taxon>
        <taxon>Chordata</taxon>
        <taxon>Craniata</taxon>
        <taxon>Vertebrata</taxon>
        <taxon>Euteleostomi</taxon>
        <taxon>Actinopterygii</taxon>
        <taxon>Neopterygii</taxon>
        <taxon>Teleostei</taxon>
        <taxon>Notacanthiformes</taxon>
        <taxon>Halosauridae</taxon>
        <taxon>Aldrovandia</taxon>
    </lineage>
</organism>
<name>A0AAD7RHI3_9TELE</name>
<dbReference type="AlphaFoldDB" id="A0AAD7RHI3"/>
<keyword evidence="2" id="KW-1185">Reference proteome</keyword>
<dbReference type="Proteomes" id="UP001221898">
    <property type="component" value="Unassembled WGS sequence"/>
</dbReference>
<protein>
    <submittedName>
        <fullName evidence="1">Uncharacterized protein</fullName>
    </submittedName>
</protein>
<accession>A0AAD7RHI3</accession>
<proteinExistence type="predicted"/>
<evidence type="ECO:0000313" key="1">
    <source>
        <dbReference type="EMBL" id="KAJ8378839.1"/>
    </source>
</evidence>
<gene>
    <name evidence="1" type="ORF">AAFF_G00234080</name>
</gene>
<evidence type="ECO:0000313" key="2">
    <source>
        <dbReference type="Proteomes" id="UP001221898"/>
    </source>
</evidence>